<name>A0A511AAH4_9MICO</name>
<evidence type="ECO:0000259" key="1">
    <source>
        <dbReference type="Pfam" id="PF18739"/>
    </source>
</evidence>
<evidence type="ECO:0000259" key="2">
    <source>
        <dbReference type="Pfam" id="PF18862"/>
    </source>
</evidence>
<dbReference type="InterPro" id="IPR041223">
    <property type="entry name" value="ApeA_NTD"/>
</dbReference>
<evidence type="ECO:0000313" key="4">
    <source>
        <dbReference type="Proteomes" id="UP000321225"/>
    </source>
</evidence>
<sequence>MGERTFRGHWWLPGKPADAAPGQLVVDDAGRCALELIGSLDLGSAAALEHPDDPKARAIEQERVQVIHGLVRDQPVTLLNCFPTAMDGFSHRDRSRLDITVQDALIGAHVEHDEPAFRSAIVEIENLTGWLGIEDQVQRNGDADCEAASVGRIEDLTAEFDGWTITARRTPQPFRSDVLHARVSVSSFVAAYVVVHAPEPRPARDYHRVILEFMDLLTLAAGRPCGQISLTLIHRDNQVMADRDGSAVEYETRVESFGGRIHTAEPDRKAPHDWEFRFRCADLPFADLVPAWIRLRRRTADASNVFFGLQYARPTYTEARLLLIAIVAEALSAGMAGTHPLKDKVSYRTRLRQLAGIPDEVAVERIVPDVEAWAQDLHRARNTLAHTGNDDAERDLFELEWVTSSLLSLVFMAETGLPRDVQRRAASTVLKLPWS</sequence>
<dbReference type="Proteomes" id="UP000321225">
    <property type="component" value="Unassembled WGS sequence"/>
</dbReference>
<dbReference type="OrthoDB" id="4578094at2"/>
<evidence type="ECO:0000313" key="3">
    <source>
        <dbReference type="EMBL" id="GEK85189.1"/>
    </source>
</evidence>
<dbReference type="AlphaFoldDB" id="A0A511AAH4"/>
<dbReference type="Pfam" id="PF18862">
    <property type="entry name" value="ApeA_NTD1"/>
    <property type="match status" value="1"/>
</dbReference>
<protein>
    <submittedName>
        <fullName evidence="3">Uncharacterized protein</fullName>
    </submittedName>
</protein>
<gene>
    <name evidence="3" type="ORF">MAE01_03650</name>
</gene>
<comment type="caution">
    <text evidence="3">The sequence shown here is derived from an EMBL/GenBank/DDBJ whole genome shotgun (WGS) entry which is preliminary data.</text>
</comment>
<proteinExistence type="predicted"/>
<accession>A0A511AAH4</accession>
<organism evidence="3 4">
    <name type="scientific">Microbacterium aerolatum</name>
    <dbReference type="NCBI Taxonomy" id="153731"/>
    <lineage>
        <taxon>Bacteria</taxon>
        <taxon>Bacillati</taxon>
        <taxon>Actinomycetota</taxon>
        <taxon>Actinomycetes</taxon>
        <taxon>Micrococcales</taxon>
        <taxon>Microbacteriaceae</taxon>
        <taxon>Microbacterium</taxon>
    </lineage>
</organism>
<dbReference type="Pfam" id="PF18739">
    <property type="entry name" value="HEPN_Apea"/>
    <property type="match status" value="1"/>
</dbReference>
<feature type="domain" description="ApeA N-terminal" evidence="2">
    <location>
        <begin position="6"/>
        <end position="292"/>
    </location>
</feature>
<feature type="domain" description="Apea-like HEPN" evidence="1">
    <location>
        <begin position="342"/>
        <end position="420"/>
    </location>
</feature>
<dbReference type="EMBL" id="BJUW01000001">
    <property type="protein sequence ID" value="GEK85189.1"/>
    <property type="molecule type" value="Genomic_DNA"/>
</dbReference>
<keyword evidence="4" id="KW-1185">Reference proteome</keyword>
<dbReference type="InterPro" id="IPR041229">
    <property type="entry name" value="HEPN_Apea"/>
</dbReference>
<dbReference type="RefSeq" id="WP_147037837.1">
    <property type="nucleotide sequence ID" value="NZ_BJUW01000001.1"/>
</dbReference>
<reference evidence="3 4" key="1">
    <citation type="submission" date="2019-07" db="EMBL/GenBank/DDBJ databases">
        <title>Whole genome shotgun sequence of Microbacterium aerolatum NBRC 103071.</title>
        <authorList>
            <person name="Hosoyama A."/>
            <person name="Uohara A."/>
            <person name="Ohji S."/>
            <person name="Ichikawa N."/>
        </authorList>
    </citation>
    <scope>NUCLEOTIDE SEQUENCE [LARGE SCALE GENOMIC DNA]</scope>
    <source>
        <strain evidence="3 4">NBRC 103071</strain>
    </source>
</reference>